<name>A0A9X4RGU1_9CYAN</name>
<feature type="transmembrane region" description="Helical" evidence="1">
    <location>
        <begin position="50"/>
        <end position="69"/>
    </location>
</feature>
<keyword evidence="1" id="KW-0812">Transmembrane</keyword>
<dbReference type="InterPro" id="IPR021562">
    <property type="entry name" value="DUF3007"/>
</dbReference>
<evidence type="ECO:0000313" key="3">
    <source>
        <dbReference type="Proteomes" id="UP001152872"/>
    </source>
</evidence>
<dbReference type="PANTHER" id="PTHR35734:SF1">
    <property type="entry name" value="OS01G0805200 PROTEIN"/>
    <property type="match status" value="1"/>
</dbReference>
<accession>A0A9X4RGU1</accession>
<keyword evidence="3" id="KW-1185">Reference proteome</keyword>
<sequence>MTFSAGRKPLEIKTMRRIDAIAIMVAFFGFGGFAFWMFRAYGFDTTNAGVWSQVVLVGVLIAWISTYVFRAVTQTMTYNQQLDDYKKAVLAKRLEEMSPEERNILLAEVEAENQLVRQVQPIDQKAVKDE</sequence>
<evidence type="ECO:0000313" key="2">
    <source>
        <dbReference type="EMBL" id="MDG3493771.1"/>
    </source>
</evidence>
<reference evidence="2" key="1">
    <citation type="submission" date="2019-05" db="EMBL/GenBank/DDBJ databases">
        <title>Whole genome sequencing of Pseudanabaena catenata USMAC16.</title>
        <authorList>
            <person name="Khan Z."/>
            <person name="Omar W.M."/>
            <person name="Convey P."/>
            <person name="Merican F."/>
            <person name="Najimudin N."/>
        </authorList>
    </citation>
    <scope>NUCLEOTIDE SEQUENCE</scope>
    <source>
        <strain evidence="2">USMAC16</strain>
    </source>
</reference>
<proteinExistence type="predicted"/>
<organism evidence="2 3">
    <name type="scientific">Pseudanabaena catenata USMAC16</name>
    <dbReference type="NCBI Taxonomy" id="1855837"/>
    <lineage>
        <taxon>Bacteria</taxon>
        <taxon>Bacillati</taxon>
        <taxon>Cyanobacteriota</taxon>
        <taxon>Cyanophyceae</taxon>
        <taxon>Pseudanabaenales</taxon>
        <taxon>Pseudanabaenaceae</taxon>
        <taxon>Pseudanabaena</taxon>
    </lineage>
</organism>
<dbReference type="Pfam" id="PF11460">
    <property type="entry name" value="DUF3007"/>
    <property type="match status" value="1"/>
</dbReference>
<protein>
    <submittedName>
        <fullName evidence="2">DUF3007 family protein</fullName>
    </submittedName>
</protein>
<comment type="caution">
    <text evidence="2">The sequence shown here is derived from an EMBL/GenBank/DDBJ whole genome shotgun (WGS) entry which is preliminary data.</text>
</comment>
<dbReference type="EMBL" id="VBTY01000021">
    <property type="protein sequence ID" value="MDG3493771.1"/>
    <property type="molecule type" value="Genomic_DNA"/>
</dbReference>
<keyword evidence="1" id="KW-1133">Transmembrane helix</keyword>
<evidence type="ECO:0000256" key="1">
    <source>
        <dbReference type="SAM" id="Phobius"/>
    </source>
</evidence>
<keyword evidence="1" id="KW-0472">Membrane</keyword>
<dbReference type="Proteomes" id="UP001152872">
    <property type="component" value="Unassembled WGS sequence"/>
</dbReference>
<dbReference type="AlphaFoldDB" id="A0A9X4RGU1"/>
<dbReference type="PANTHER" id="PTHR35734">
    <property type="entry name" value="OS01G0805200 PROTEIN"/>
    <property type="match status" value="1"/>
</dbReference>
<feature type="transmembrane region" description="Helical" evidence="1">
    <location>
        <begin position="20"/>
        <end position="38"/>
    </location>
</feature>
<gene>
    <name evidence="2" type="ORF">FEV09_04300</name>
</gene>